<evidence type="ECO:0000259" key="4">
    <source>
        <dbReference type="PROSITE" id="PS50072"/>
    </source>
</evidence>
<keyword evidence="3" id="KW-0732">Signal</keyword>
<keyword evidence="2 3" id="KW-0413">Isomerase</keyword>
<feature type="chain" id="PRO_5006513482" description="Peptidyl-prolyl cis-trans isomerase" evidence="3">
    <location>
        <begin position="19"/>
        <end position="191"/>
    </location>
</feature>
<dbReference type="InterPro" id="IPR002130">
    <property type="entry name" value="Cyclophilin-type_PPIase_dom"/>
</dbReference>
<dbReference type="PANTHER" id="PTHR45625:SF4">
    <property type="entry name" value="PEPTIDYLPROLYL ISOMERASE DOMAIN AND WD REPEAT-CONTAINING PROTEIN 1"/>
    <property type="match status" value="1"/>
</dbReference>
<dbReference type="Pfam" id="PF00160">
    <property type="entry name" value="Pro_isomerase"/>
    <property type="match status" value="1"/>
</dbReference>
<dbReference type="PRINTS" id="PR00153">
    <property type="entry name" value="CSAPPISMRASE"/>
</dbReference>
<evidence type="ECO:0000256" key="1">
    <source>
        <dbReference type="ARBA" id="ARBA00023110"/>
    </source>
</evidence>
<dbReference type="InterPro" id="IPR044666">
    <property type="entry name" value="Cyclophilin_A-like"/>
</dbReference>
<proteinExistence type="inferred from homology"/>
<dbReference type="PANTHER" id="PTHR45625">
    <property type="entry name" value="PEPTIDYL-PROLYL CIS-TRANS ISOMERASE-RELATED"/>
    <property type="match status" value="1"/>
</dbReference>
<reference evidence="5 6" key="1">
    <citation type="submission" date="2014-08" db="EMBL/GenBank/DDBJ databases">
        <title>Genomic and Phenotypic Diversity of Colwellia psychrerythraea strains from Disparate Marine Basins.</title>
        <authorList>
            <person name="Techtmann S.M."/>
            <person name="Stelling S.C."/>
            <person name="Utturkar S.M."/>
            <person name="Alshibli N."/>
            <person name="Harris A."/>
            <person name="Brown S.D."/>
            <person name="Hazen T.C."/>
        </authorList>
    </citation>
    <scope>NUCLEOTIDE SEQUENCE [LARGE SCALE GENOMIC DNA]</scope>
    <source>
        <strain evidence="5 6">GAB14E</strain>
    </source>
</reference>
<evidence type="ECO:0000256" key="3">
    <source>
        <dbReference type="RuleBase" id="RU363019"/>
    </source>
</evidence>
<name>A0A099KZ53_COLPS</name>
<feature type="domain" description="PPIase cyclophilin-type" evidence="4">
    <location>
        <begin position="20"/>
        <end position="189"/>
    </location>
</feature>
<dbReference type="InterPro" id="IPR029000">
    <property type="entry name" value="Cyclophilin-like_dom_sf"/>
</dbReference>
<keyword evidence="1 3" id="KW-0697">Rotamase</keyword>
<dbReference type="PROSITE" id="PS50072">
    <property type="entry name" value="CSA_PPIASE_2"/>
    <property type="match status" value="1"/>
</dbReference>
<comment type="catalytic activity">
    <reaction evidence="3">
        <text>[protein]-peptidylproline (omega=180) = [protein]-peptidylproline (omega=0)</text>
        <dbReference type="Rhea" id="RHEA:16237"/>
        <dbReference type="Rhea" id="RHEA-COMP:10747"/>
        <dbReference type="Rhea" id="RHEA-COMP:10748"/>
        <dbReference type="ChEBI" id="CHEBI:83833"/>
        <dbReference type="ChEBI" id="CHEBI:83834"/>
        <dbReference type="EC" id="5.2.1.8"/>
    </reaction>
</comment>
<dbReference type="EC" id="5.2.1.8" evidence="3"/>
<comment type="function">
    <text evidence="3">PPIases accelerate the folding of proteins. It catalyzes the cis-trans isomerization of proline imidic peptide bonds in oligopeptides.</text>
</comment>
<dbReference type="SUPFAM" id="SSF50891">
    <property type="entry name" value="Cyclophilin-like"/>
    <property type="match status" value="1"/>
</dbReference>
<comment type="similarity">
    <text evidence="3">Belongs to the cyclophilin-type PPIase family.</text>
</comment>
<evidence type="ECO:0000313" key="6">
    <source>
        <dbReference type="Proteomes" id="UP000029868"/>
    </source>
</evidence>
<dbReference type="GO" id="GO:0003755">
    <property type="term" value="F:peptidyl-prolyl cis-trans isomerase activity"/>
    <property type="evidence" value="ECO:0007669"/>
    <property type="project" value="UniProtKB-UniRule"/>
</dbReference>
<sequence length="191" mass="20770">MKKLFLIICALFSSSSDAGQNSIVVIKTTMGDITVELNNDKAPKTVASFLGAIKIRAYSDTIFHLTQSDFMIMGGAYNTSLEELPSQPSNINEADNGLLNEKGTIALNINSNSQPIINEFYINTSDNAFLDHKPEAKENSAYSKGHPVFGKVIKGMDVVTLIANVETTTKGPFRDNVPVENIIIKSISIVK</sequence>
<dbReference type="PATRIC" id="fig|28229.3.peg.1482"/>
<evidence type="ECO:0000313" key="5">
    <source>
        <dbReference type="EMBL" id="KGJ95092.1"/>
    </source>
</evidence>
<protein>
    <recommendedName>
        <fullName evidence="3">Peptidyl-prolyl cis-trans isomerase</fullName>
        <shortName evidence="3">PPIase</shortName>
        <ecNumber evidence="3">5.2.1.8</ecNumber>
    </recommendedName>
</protein>
<dbReference type="Proteomes" id="UP000029868">
    <property type="component" value="Unassembled WGS sequence"/>
</dbReference>
<dbReference type="EMBL" id="JQEC01000015">
    <property type="protein sequence ID" value="KGJ95092.1"/>
    <property type="molecule type" value="Genomic_DNA"/>
</dbReference>
<dbReference type="Gene3D" id="2.40.100.10">
    <property type="entry name" value="Cyclophilin-like"/>
    <property type="match status" value="1"/>
</dbReference>
<dbReference type="RefSeq" id="WP_033081569.1">
    <property type="nucleotide sequence ID" value="NZ_JQEC01000015.1"/>
</dbReference>
<organism evidence="5 6">
    <name type="scientific">Colwellia psychrerythraea</name>
    <name type="common">Vibrio psychroerythus</name>
    <dbReference type="NCBI Taxonomy" id="28229"/>
    <lineage>
        <taxon>Bacteria</taxon>
        <taxon>Pseudomonadati</taxon>
        <taxon>Pseudomonadota</taxon>
        <taxon>Gammaproteobacteria</taxon>
        <taxon>Alteromonadales</taxon>
        <taxon>Colwelliaceae</taxon>
        <taxon>Colwellia</taxon>
    </lineage>
</organism>
<dbReference type="AlphaFoldDB" id="A0A099KZ53"/>
<evidence type="ECO:0000256" key="2">
    <source>
        <dbReference type="ARBA" id="ARBA00023235"/>
    </source>
</evidence>
<gene>
    <name evidence="5" type="ORF">GAB14E_1874</name>
</gene>
<feature type="signal peptide" evidence="3">
    <location>
        <begin position="1"/>
        <end position="18"/>
    </location>
</feature>
<accession>A0A099KZ53</accession>
<comment type="caution">
    <text evidence="5">The sequence shown here is derived from an EMBL/GenBank/DDBJ whole genome shotgun (WGS) entry which is preliminary data.</text>
</comment>